<evidence type="ECO:0000256" key="1">
    <source>
        <dbReference type="ARBA" id="ARBA00022723"/>
    </source>
</evidence>
<feature type="region of interest" description="Disordered" evidence="7">
    <location>
        <begin position="282"/>
        <end position="310"/>
    </location>
</feature>
<feature type="region of interest" description="Disordered" evidence="7">
    <location>
        <begin position="386"/>
        <end position="420"/>
    </location>
</feature>
<protein>
    <recommendedName>
        <fullName evidence="8">MYND-type domain-containing protein</fullName>
    </recommendedName>
</protein>
<dbReference type="GO" id="GO:0008270">
    <property type="term" value="F:zinc ion binding"/>
    <property type="evidence" value="ECO:0007669"/>
    <property type="project" value="UniProtKB-KW"/>
</dbReference>
<dbReference type="Pfam" id="PF12796">
    <property type="entry name" value="Ank_2"/>
    <property type="match status" value="1"/>
</dbReference>
<feature type="repeat" description="ANK" evidence="6">
    <location>
        <begin position="116"/>
        <end position="148"/>
    </location>
</feature>
<dbReference type="SMART" id="SM00248">
    <property type="entry name" value="ANK"/>
    <property type="match status" value="2"/>
</dbReference>
<evidence type="ECO:0000259" key="8">
    <source>
        <dbReference type="Pfam" id="PF01753"/>
    </source>
</evidence>
<evidence type="ECO:0000256" key="2">
    <source>
        <dbReference type="ARBA" id="ARBA00022737"/>
    </source>
</evidence>
<keyword evidence="2" id="KW-0677">Repeat</keyword>
<dbReference type="PROSITE" id="PS50297">
    <property type="entry name" value="ANK_REP_REGION"/>
    <property type="match status" value="1"/>
</dbReference>
<dbReference type="InterPro" id="IPR021109">
    <property type="entry name" value="Peptidase_aspartic_dom_sf"/>
</dbReference>
<keyword evidence="4" id="KW-0862">Zinc</keyword>
<dbReference type="InterPro" id="IPR036770">
    <property type="entry name" value="Ankyrin_rpt-contain_sf"/>
</dbReference>
<dbReference type="Pfam" id="PF01753">
    <property type="entry name" value="zf-MYND"/>
    <property type="match status" value="1"/>
</dbReference>
<dbReference type="InterPro" id="IPR002893">
    <property type="entry name" value="Znf_MYND"/>
</dbReference>
<sequence length="683" mass="73655">MHPELMSPSPEHPIEPEPVAPIRKKTPGQKVMDVINTALSVSDYADDGHTFIDTHAARVDQLHNPLGSKPDTEMTALMLACQYNSFNPSLKTSLSHETVSNLIAAGADTTLTNPFTKVTALHLAVKYADLVTVDALLAAGANPDARDGKGRNALVNATERANPPIVARLLQCLPTGAADERQERFLLDGGTARNARAVNMAEKMLLGDENQLQSWRSIGPPPINEYVNVFEQFLAAGVSLDDTSLATVGHYVSSSPEEARKSFSFGGDPCRKIALSRTLIGQPVTQPSPPPTTTRLEAKPNQRTHSTPQCDDVTTEFRQRTAALFRNNQFTATLLSDVTANMTEGDAMSLMTDEQLQSECTALMLPGTEQCRERSDWIALLSQADSTQSALTGPAPTSGKKSRHAKGKSKTKQPVTSSRAFEAANTDDVNDRTFLTASAHLGPAVIPVRIEGIAVYAFLSTTSNVTVMPEAFADKIGVPSTELRAGVSVGAAVGQGTHKTALKSVRLLSEFTLSFGQQQTSVIIRSGIASSRFTRVQLGLDFFASALRCQVDVVQDKKFMALVRPSLGFGHFRSLSLKKMHARAEQLRFYSRDGQTAVLPLGHCPDRIKDCTVTVGSSGDGGDDGDDGPVVNHCDWCGRFFPGLHACALCKNEGRQGDSCAYYCGRSCQKSGWSTHKLTHKKK</sequence>
<organism evidence="9">
    <name type="scientific">Octactis speculum</name>
    <dbReference type="NCBI Taxonomy" id="3111310"/>
    <lineage>
        <taxon>Eukaryota</taxon>
        <taxon>Sar</taxon>
        <taxon>Stramenopiles</taxon>
        <taxon>Ochrophyta</taxon>
        <taxon>Dictyochophyceae</taxon>
        <taxon>Dictyochales</taxon>
        <taxon>Dictyochaceae</taxon>
        <taxon>Octactis</taxon>
    </lineage>
</organism>
<dbReference type="PANTHER" id="PTHR24173">
    <property type="entry name" value="ANKYRIN REPEAT CONTAINING"/>
    <property type="match status" value="1"/>
</dbReference>
<keyword evidence="5 6" id="KW-0040">ANK repeat</keyword>
<dbReference type="SUPFAM" id="SSF144232">
    <property type="entry name" value="HIT/MYND zinc finger-like"/>
    <property type="match status" value="1"/>
</dbReference>
<dbReference type="EMBL" id="HBGS01046372">
    <property type="protein sequence ID" value="CAD9459646.1"/>
    <property type="molecule type" value="Transcribed_RNA"/>
</dbReference>
<accession>A0A7S2DNH7</accession>
<dbReference type="PROSITE" id="PS50088">
    <property type="entry name" value="ANK_REPEAT"/>
    <property type="match status" value="1"/>
</dbReference>
<keyword evidence="1" id="KW-0479">Metal-binding</keyword>
<name>A0A7S2DNH7_9STRA</name>
<dbReference type="Gene3D" id="6.10.140.2220">
    <property type="match status" value="1"/>
</dbReference>
<evidence type="ECO:0000256" key="5">
    <source>
        <dbReference type="ARBA" id="ARBA00023043"/>
    </source>
</evidence>
<evidence type="ECO:0000313" key="9">
    <source>
        <dbReference type="EMBL" id="CAD9459646.1"/>
    </source>
</evidence>
<dbReference type="PANTHER" id="PTHR24173:SF74">
    <property type="entry name" value="ANKYRIN REPEAT DOMAIN-CONTAINING PROTEIN 16"/>
    <property type="match status" value="1"/>
</dbReference>
<evidence type="ECO:0000256" key="6">
    <source>
        <dbReference type="PROSITE-ProRule" id="PRU00023"/>
    </source>
</evidence>
<evidence type="ECO:0000256" key="7">
    <source>
        <dbReference type="SAM" id="MobiDB-lite"/>
    </source>
</evidence>
<dbReference type="Gene3D" id="1.25.40.20">
    <property type="entry name" value="Ankyrin repeat-containing domain"/>
    <property type="match status" value="1"/>
</dbReference>
<evidence type="ECO:0000256" key="3">
    <source>
        <dbReference type="ARBA" id="ARBA00022771"/>
    </source>
</evidence>
<gene>
    <name evidence="9" type="ORF">DSPE1174_LOCUS24033</name>
</gene>
<feature type="compositionally biased region" description="Basic residues" evidence="7">
    <location>
        <begin position="400"/>
        <end position="411"/>
    </location>
</feature>
<dbReference type="InterPro" id="IPR002110">
    <property type="entry name" value="Ankyrin_rpt"/>
</dbReference>
<keyword evidence="3" id="KW-0863">Zinc-finger</keyword>
<feature type="region of interest" description="Disordered" evidence="7">
    <location>
        <begin position="1"/>
        <end position="25"/>
    </location>
</feature>
<reference evidence="9" key="1">
    <citation type="submission" date="2021-01" db="EMBL/GenBank/DDBJ databases">
        <authorList>
            <person name="Corre E."/>
            <person name="Pelletier E."/>
            <person name="Niang G."/>
            <person name="Scheremetjew M."/>
            <person name="Finn R."/>
            <person name="Kale V."/>
            <person name="Holt S."/>
            <person name="Cochrane G."/>
            <person name="Meng A."/>
            <person name="Brown T."/>
            <person name="Cohen L."/>
        </authorList>
    </citation>
    <scope>NUCLEOTIDE SEQUENCE</scope>
    <source>
        <strain evidence="9">CCMP1381</strain>
    </source>
</reference>
<feature type="domain" description="MYND-type" evidence="8">
    <location>
        <begin position="634"/>
        <end position="678"/>
    </location>
</feature>
<dbReference type="SUPFAM" id="SSF48403">
    <property type="entry name" value="Ankyrin repeat"/>
    <property type="match status" value="1"/>
</dbReference>
<dbReference type="AlphaFoldDB" id="A0A7S2DNH7"/>
<proteinExistence type="predicted"/>
<dbReference type="Gene3D" id="2.40.70.10">
    <property type="entry name" value="Acid Proteases"/>
    <property type="match status" value="1"/>
</dbReference>
<evidence type="ECO:0000256" key="4">
    <source>
        <dbReference type="ARBA" id="ARBA00022833"/>
    </source>
</evidence>